<evidence type="ECO:0000256" key="2">
    <source>
        <dbReference type="ARBA" id="ARBA00022448"/>
    </source>
</evidence>
<dbReference type="AlphaFoldDB" id="A0A1H6B1B4"/>
<dbReference type="PANTHER" id="PTHR33376:SF7">
    <property type="entry name" value="C4-DICARBOXYLATE-BINDING PROTEIN DCTB"/>
    <property type="match status" value="1"/>
</dbReference>
<dbReference type="PROSITE" id="PS51257">
    <property type="entry name" value="PROKAR_LIPOPROTEIN"/>
    <property type="match status" value="1"/>
</dbReference>
<evidence type="ECO:0000256" key="1">
    <source>
        <dbReference type="ARBA" id="ARBA00009023"/>
    </source>
</evidence>
<dbReference type="InterPro" id="IPR018389">
    <property type="entry name" value="DctP_fam"/>
</dbReference>
<dbReference type="Proteomes" id="UP000236745">
    <property type="component" value="Unassembled WGS sequence"/>
</dbReference>
<proteinExistence type="inferred from homology"/>
<evidence type="ECO:0000313" key="5">
    <source>
        <dbReference type="Proteomes" id="UP000236745"/>
    </source>
</evidence>
<evidence type="ECO:0000313" key="4">
    <source>
        <dbReference type="EMBL" id="SEG54641.1"/>
    </source>
</evidence>
<dbReference type="Gene3D" id="3.40.190.170">
    <property type="entry name" value="Bacterial extracellular solute-binding protein, family 7"/>
    <property type="match status" value="1"/>
</dbReference>
<dbReference type="Pfam" id="PF03480">
    <property type="entry name" value="DctP"/>
    <property type="match status" value="1"/>
</dbReference>
<gene>
    <name evidence="4" type="ORF">SAMN05444390_102336</name>
</gene>
<keyword evidence="5" id="KW-1185">Reference proteome</keyword>
<dbReference type="RefSeq" id="WP_235009135.1">
    <property type="nucleotide sequence ID" value="NZ_FNVQ01000002.1"/>
</dbReference>
<dbReference type="NCBIfam" id="NF037995">
    <property type="entry name" value="TRAP_S1"/>
    <property type="match status" value="1"/>
</dbReference>
<evidence type="ECO:0000256" key="3">
    <source>
        <dbReference type="ARBA" id="ARBA00022729"/>
    </source>
</evidence>
<keyword evidence="2" id="KW-0813">Transport</keyword>
<dbReference type="EMBL" id="FNVQ01000002">
    <property type="protein sequence ID" value="SEG54641.1"/>
    <property type="molecule type" value="Genomic_DNA"/>
</dbReference>
<organism evidence="4 5">
    <name type="scientific">Marinobacterium lutimaris</name>
    <dbReference type="NCBI Taxonomy" id="568106"/>
    <lineage>
        <taxon>Bacteria</taxon>
        <taxon>Pseudomonadati</taxon>
        <taxon>Pseudomonadota</taxon>
        <taxon>Gammaproteobacteria</taxon>
        <taxon>Oceanospirillales</taxon>
        <taxon>Oceanospirillaceae</taxon>
        <taxon>Marinobacterium</taxon>
    </lineage>
</organism>
<keyword evidence="3" id="KW-0732">Signal</keyword>
<comment type="similarity">
    <text evidence="1">Belongs to the bacterial solute-binding protein 7 family.</text>
</comment>
<name>A0A1H6B1B4_9GAMM</name>
<protein>
    <submittedName>
        <fullName evidence="4">TRAP-type C4-dicarboxylate transport system, substrate-binding protein</fullName>
    </submittedName>
</protein>
<dbReference type="CDD" id="cd13666">
    <property type="entry name" value="PBP2_TRAP_DctP_like_1"/>
    <property type="match status" value="1"/>
</dbReference>
<sequence>MLTMKKSLTKGIAIAIGLAACYGQAVTAKELRVAPGVPPAHPATDPLYTTLQEKLPEATDGRLTAKLLGPEIASLSEMRTGIKSGLVDAGLFLSAYFPADLTEFNLVGDMAFLGANPQAMGAALTEYIVTCADCQAELKKLGVVFTSAHSTNIYQILSNKPVTELEDLKGLRLRAGGPQYSRWAEAMGATPASIPVGEQFEALSQGVIDGTLASTADIVSFRLDDAIKYVTEVPLGTFFSDISHAVSLNTWKSLSAEDRQALIEVSSLASTLCTDRWATISDKGMGMAAKAGVEVLQPSQALIDATQAFVEEDLKTAASQAGERYGIENADAKLARFQELVTKWEGIAEAANNDPAAVADAMNSEIWAKVDFSTYGI</sequence>
<dbReference type="PANTHER" id="PTHR33376">
    <property type="match status" value="1"/>
</dbReference>
<accession>A0A1H6B1B4</accession>
<reference evidence="4 5" key="1">
    <citation type="submission" date="2016-10" db="EMBL/GenBank/DDBJ databases">
        <authorList>
            <person name="de Groot N.N."/>
        </authorList>
    </citation>
    <scope>NUCLEOTIDE SEQUENCE [LARGE SCALE GENOMIC DNA]</scope>
    <source>
        <strain evidence="4 5">DSM 22012</strain>
    </source>
</reference>
<dbReference type="InterPro" id="IPR038404">
    <property type="entry name" value="TRAP_DctP_sf"/>
</dbReference>
<dbReference type="GO" id="GO:0055085">
    <property type="term" value="P:transmembrane transport"/>
    <property type="evidence" value="ECO:0007669"/>
    <property type="project" value="InterPro"/>
</dbReference>